<evidence type="ECO:0000313" key="2">
    <source>
        <dbReference type="Proteomes" id="UP000215914"/>
    </source>
</evidence>
<comment type="caution">
    <text evidence="1">The sequence shown here is derived from an EMBL/GenBank/DDBJ whole genome shotgun (WGS) entry which is preliminary data.</text>
</comment>
<keyword evidence="2" id="KW-1185">Reference proteome</keyword>
<dbReference type="Gramene" id="mRNA:HanXRQr2_Chr15g0687361">
    <property type="protein sequence ID" value="CDS:HanXRQr2_Chr15g0687361.1"/>
    <property type="gene ID" value="HanXRQr2_Chr15g0687361"/>
</dbReference>
<protein>
    <submittedName>
        <fullName evidence="1">Uncharacterized protein</fullName>
    </submittedName>
</protein>
<dbReference type="PANTHER" id="PTHR34197">
    <property type="entry name" value="OS04G0591300 PROTEIN"/>
    <property type="match status" value="1"/>
</dbReference>
<organism evidence="1 2">
    <name type="scientific">Helianthus annuus</name>
    <name type="common">Common sunflower</name>
    <dbReference type="NCBI Taxonomy" id="4232"/>
    <lineage>
        <taxon>Eukaryota</taxon>
        <taxon>Viridiplantae</taxon>
        <taxon>Streptophyta</taxon>
        <taxon>Embryophyta</taxon>
        <taxon>Tracheophyta</taxon>
        <taxon>Spermatophyta</taxon>
        <taxon>Magnoliopsida</taxon>
        <taxon>eudicotyledons</taxon>
        <taxon>Gunneridae</taxon>
        <taxon>Pentapetalae</taxon>
        <taxon>asterids</taxon>
        <taxon>campanulids</taxon>
        <taxon>Asterales</taxon>
        <taxon>Asteraceae</taxon>
        <taxon>Asteroideae</taxon>
        <taxon>Heliantheae alliance</taxon>
        <taxon>Heliantheae</taxon>
        <taxon>Helianthus</taxon>
    </lineage>
</organism>
<gene>
    <name evidence="1" type="ORF">HanXRQr2_Chr15g0687361</name>
</gene>
<reference evidence="1" key="2">
    <citation type="submission" date="2020-06" db="EMBL/GenBank/DDBJ databases">
        <title>Helianthus annuus Genome sequencing and assembly Release 2.</title>
        <authorList>
            <person name="Gouzy J."/>
            <person name="Langlade N."/>
            <person name="Munos S."/>
        </authorList>
    </citation>
    <scope>NUCLEOTIDE SEQUENCE</scope>
    <source>
        <tissue evidence="1">Leaves</tissue>
    </source>
</reference>
<sequence length="335" mass="37342">MKERGKSVESETEYTNFYQDYNFYNSSSSNIPCKKHPSSSPVGICAYCLKDRLMKLVCSDCGEQRLSSCSCSDVSSYRNSSCTVDVGSVGRISFLIENDDQRSLFDFKKQSKKETEDVLMFKRSNSCVVEVKKSHGFWRIGKLFKKRREKEECRERNSEIWVNDCGMDVSRSRSLCSFRGGGFDHEGGSVSDMAFSSAKISDFNESEPRKSGFRGGLMDFEHGFSAKESEFSRIHDDSSFIDLKLDLSDRSKTEYSVFNKTEYPVFKSPLEVGGCGGGGGSGGGVGGGGLLSSSSCRITVNERGIKKGSKGHSKVWKWIFKQHSGKKDLNHILES</sequence>
<name>A0A9K3H1N0_HELAN</name>
<evidence type="ECO:0000313" key="1">
    <source>
        <dbReference type="EMBL" id="KAF5764037.1"/>
    </source>
</evidence>
<dbReference type="EMBL" id="MNCJ02000330">
    <property type="protein sequence ID" value="KAF5764037.1"/>
    <property type="molecule type" value="Genomic_DNA"/>
</dbReference>
<dbReference type="Proteomes" id="UP000215914">
    <property type="component" value="Unassembled WGS sequence"/>
</dbReference>
<dbReference type="OrthoDB" id="1931940at2759"/>
<accession>A0A9K3H1N0</accession>
<dbReference type="PANTHER" id="PTHR34197:SF3">
    <property type="entry name" value="DUF740 FAMILY PROTEIN"/>
    <property type="match status" value="1"/>
</dbReference>
<proteinExistence type="predicted"/>
<reference evidence="1" key="1">
    <citation type="journal article" date="2017" name="Nature">
        <title>The sunflower genome provides insights into oil metabolism, flowering and Asterid evolution.</title>
        <authorList>
            <person name="Badouin H."/>
            <person name="Gouzy J."/>
            <person name="Grassa C.J."/>
            <person name="Murat F."/>
            <person name="Staton S.E."/>
            <person name="Cottret L."/>
            <person name="Lelandais-Briere C."/>
            <person name="Owens G.L."/>
            <person name="Carrere S."/>
            <person name="Mayjonade B."/>
            <person name="Legrand L."/>
            <person name="Gill N."/>
            <person name="Kane N.C."/>
            <person name="Bowers J.E."/>
            <person name="Hubner S."/>
            <person name="Bellec A."/>
            <person name="Berard A."/>
            <person name="Berges H."/>
            <person name="Blanchet N."/>
            <person name="Boniface M.C."/>
            <person name="Brunel D."/>
            <person name="Catrice O."/>
            <person name="Chaidir N."/>
            <person name="Claudel C."/>
            <person name="Donnadieu C."/>
            <person name="Faraut T."/>
            <person name="Fievet G."/>
            <person name="Helmstetter N."/>
            <person name="King M."/>
            <person name="Knapp S.J."/>
            <person name="Lai Z."/>
            <person name="Le Paslier M.C."/>
            <person name="Lippi Y."/>
            <person name="Lorenzon L."/>
            <person name="Mandel J.R."/>
            <person name="Marage G."/>
            <person name="Marchand G."/>
            <person name="Marquand E."/>
            <person name="Bret-Mestries E."/>
            <person name="Morien E."/>
            <person name="Nambeesan S."/>
            <person name="Nguyen T."/>
            <person name="Pegot-Espagnet P."/>
            <person name="Pouilly N."/>
            <person name="Raftis F."/>
            <person name="Sallet E."/>
            <person name="Schiex T."/>
            <person name="Thomas J."/>
            <person name="Vandecasteele C."/>
            <person name="Vares D."/>
            <person name="Vear F."/>
            <person name="Vautrin S."/>
            <person name="Crespi M."/>
            <person name="Mangin B."/>
            <person name="Burke J.M."/>
            <person name="Salse J."/>
            <person name="Munos S."/>
            <person name="Vincourt P."/>
            <person name="Rieseberg L.H."/>
            <person name="Langlade N.B."/>
        </authorList>
    </citation>
    <scope>NUCLEOTIDE SEQUENCE</scope>
    <source>
        <tissue evidence="1">Leaves</tissue>
    </source>
</reference>
<dbReference type="AlphaFoldDB" id="A0A9K3H1N0"/>